<reference evidence="10 11" key="1">
    <citation type="journal article" date="2009" name="J. Bacteriol.">
        <title>Complete genome sequence of Robiginitalea biformata HTCC2501.</title>
        <authorList>
            <person name="Oh H.M."/>
            <person name="Giovannoni S.J."/>
            <person name="Lee K."/>
            <person name="Ferriera S."/>
            <person name="Johnson J."/>
            <person name="Cho J.C."/>
        </authorList>
    </citation>
    <scope>NUCLEOTIDE SEQUENCE [LARGE SCALE GENOMIC DNA]</scope>
    <source>
        <strain evidence="11">ATCC BAA-864 / HTCC2501 / KCTC 12146</strain>
    </source>
</reference>
<gene>
    <name evidence="10" type="ordered locus">RB2501_10767</name>
</gene>
<dbReference type="Gene3D" id="3.40.720.10">
    <property type="entry name" value="Alkaline Phosphatase, subunit A"/>
    <property type="match status" value="1"/>
</dbReference>
<dbReference type="HOGENOM" id="CLU_006332_10_4_10"/>
<keyword evidence="4 8" id="KW-0732">Signal</keyword>
<evidence type="ECO:0000256" key="6">
    <source>
        <dbReference type="ARBA" id="ARBA00022837"/>
    </source>
</evidence>
<comment type="similarity">
    <text evidence="2">Belongs to the sulfatase family.</text>
</comment>
<dbReference type="InterPro" id="IPR017850">
    <property type="entry name" value="Alkaline_phosphatase_core_sf"/>
</dbReference>
<evidence type="ECO:0000256" key="4">
    <source>
        <dbReference type="ARBA" id="ARBA00022729"/>
    </source>
</evidence>
<keyword evidence="7" id="KW-0325">Glycoprotein</keyword>
<name>A4CMB0_ROBBH</name>
<keyword evidence="6" id="KW-0106">Calcium</keyword>
<accession>A4CMB0</accession>
<dbReference type="Gene3D" id="3.30.1120.10">
    <property type="match status" value="1"/>
</dbReference>
<dbReference type="PROSITE" id="PS00523">
    <property type="entry name" value="SULFATASE_1"/>
    <property type="match status" value="1"/>
</dbReference>
<dbReference type="InterPro" id="IPR024607">
    <property type="entry name" value="Sulfatase_CS"/>
</dbReference>
<evidence type="ECO:0000256" key="3">
    <source>
        <dbReference type="ARBA" id="ARBA00022723"/>
    </source>
</evidence>
<dbReference type="InterPro" id="IPR050738">
    <property type="entry name" value="Sulfatase"/>
</dbReference>
<keyword evidence="11" id="KW-1185">Reference proteome</keyword>
<dbReference type="Pfam" id="PF00884">
    <property type="entry name" value="Sulfatase"/>
    <property type="match status" value="1"/>
</dbReference>
<dbReference type="PANTHER" id="PTHR42693:SF11">
    <property type="entry name" value="ARYLSULFATASE A"/>
    <property type="match status" value="1"/>
</dbReference>
<dbReference type="EMBL" id="CP001712">
    <property type="protein sequence ID" value="EAR14802.1"/>
    <property type="molecule type" value="Genomic_DNA"/>
</dbReference>
<dbReference type="GO" id="GO:0046872">
    <property type="term" value="F:metal ion binding"/>
    <property type="evidence" value="ECO:0007669"/>
    <property type="project" value="UniProtKB-KW"/>
</dbReference>
<organism evidence="10 11">
    <name type="scientific">Robiginitalea biformata (strain ATCC BAA-864 / DSM 15991 / KCTC 12146 / HTCC2501)</name>
    <dbReference type="NCBI Taxonomy" id="313596"/>
    <lineage>
        <taxon>Bacteria</taxon>
        <taxon>Pseudomonadati</taxon>
        <taxon>Bacteroidota</taxon>
        <taxon>Flavobacteriia</taxon>
        <taxon>Flavobacteriales</taxon>
        <taxon>Flavobacteriaceae</taxon>
        <taxon>Robiginitalea</taxon>
    </lineage>
</organism>
<dbReference type="Proteomes" id="UP000009049">
    <property type="component" value="Chromosome"/>
</dbReference>
<dbReference type="FunFam" id="3.40.720.10:FF:000023">
    <property type="entry name" value="Arylsulfatase A"/>
    <property type="match status" value="1"/>
</dbReference>
<sequence>MRILKGKAMGARNLMALTMCLGLMAGCQNTETSPGDSEGTAAAGGIPEKPNFIIVFADDLGYGDLSSFGHPTIHTKNLDRMAAEGQKWTNFYVAASVCTPSRAGLLTGRLPVRNGLTSNEIGVFFPDSHNGMPASEITLAEQLKKAGYATGMVGKWHLGHKEEYLPPNHGFDDYFGIPYSNDMDFTGQFTSYQDYFGRYTERYESLKTEEYNVPLIRGTEEIERPVNQNTITKRYNDEAVKWIREHKDEPFFMYLAHSLPHVPLFTSDEFRGTSARGLYGDVVEEIDHGVGQIMELLEAEGLAENTIVVFTSDNGPWLPTGISGGSAGLLREGKGTTWEGGMREPTIFWAPGMLPAKVVMDMGSTLDLFNTFSSLAGVPMPDDREMDGVDLSPILFGDAESPRKEMFYYQGADLYAVRLGAYKAHFYTKEAYVMGAERVEHNPPLLYNVEEDPSEKYDLSGKHPEVIEEIRRVVEAHNANMVKAPDLLKDRG</sequence>
<dbReference type="PANTHER" id="PTHR42693">
    <property type="entry name" value="ARYLSULFATASE FAMILY MEMBER"/>
    <property type="match status" value="1"/>
</dbReference>
<evidence type="ECO:0000313" key="10">
    <source>
        <dbReference type="EMBL" id="EAR14802.1"/>
    </source>
</evidence>
<dbReference type="STRING" id="313596.RB2501_10767"/>
<dbReference type="KEGG" id="rbi:RB2501_10767"/>
<dbReference type="SUPFAM" id="SSF53649">
    <property type="entry name" value="Alkaline phosphatase-like"/>
    <property type="match status" value="1"/>
</dbReference>
<dbReference type="eggNOG" id="COG3119">
    <property type="taxonomic scope" value="Bacteria"/>
</dbReference>
<keyword evidence="5" id="KW-0378">Hydrolase</keyword>
<dbReference type="RefSeq" id="WP_015754123.1">
    <property type="nucleotide sequence ID" value="NC_013222.1"/>
</dbReference>
<evidence type="ECO:0000313" key="11">
    <source>
        <dbReference type="Proteomes" id="UP000009049"/>
    </source>
</evidence>
<proteinExistence type="inferred from homology"/>
<dbReference type="PROSITE" id="PS51257">
    <property type="entry name" value="PROKAR_LIPOPROTEIN"/>
    <property type="match status" value="1"/>
</dbReference>
<dbReference type="CDD" id="cd16026">
    <property type="entry name" value="GALNS_like"/>
    <property type="match status" value="1"/>
</dbReference>
<dbReference type="GO" id="GO:0004065">
    <property type="term" value="F:arylsulfatase activity"/>
    <property type="evidence" value="ECO:0007669"/>
    <property type="project" value="TreeGrafter"/>
</dbReference>
<comment type="cofactor">
    <cofactor evidence="1">
        <name>Ca(2+)</name>
        <dbReference type="ChEBI" id="CHEBI:29108"/>
    </cofactor>
</comment>
<keyword evidence="3" id="KW-0479">Metal-binding</keyword>
<evidence type="ECO:0000256" key="5">
    <source>
        <dbReference type="ARBA" id="ARBA00022801"/>
    </source>
</evidence>
<dbReference type="AlphaFoldDB" id="A4CMB0"/>
<dbReference type="PROSITE" id="PS00149">
    <property type="entry name" value="SULFATASE_2"/>
    <property type="match status" value="1"/>
</dbReference>
<dbReference type="Pfam" id="PF14707">
    <property type="entry name" value="Sulfatase_C"/>
    <property type="match status" value="1"/>
</dbReference>
<evidence type="ECO:0000256" key="7">
    <source>
        <dbReference type="ARBA" id="ARBA00023180"/>
    </source>
</evidence>
<dbReference type="InterPro" id="IPR000917">
    <property type="entry name" value="Sulfatase_N"/>
</dbReference>
<feature type="domain" description="Sulfatase N-terminal" evidence="9">
    <location>
        <begin position="50"/>
        <end position="378"/>
    </location>
</feature>
<evidence type="ECO:0000256" key="2">
    <source>
        <dbReference type="ARBA" id="ARBA00008779"/>
    </source>
</evidence>
<feature type="chain" id="PRO_5002667539" evidence="8">
    <location>
        <begin position="26"/>
        <end position="492"/>
    </location>
</feature>
<protein>
    <submittedName>
        <fullName evidence="10">Arylsulfatase A</fullName>
    </submittedName>
</protein>
<evidence type="ECO:0000259" key="9">
    <source>
        <dbReference type="Pfam" id="PF00884"/>
    </source>
</evidence>
<evidence type="ECO:0000256" key="1">
    <source>
        <dbReference type="ARBA" id="ARBA00001913"/>
    </source>
</evidence>
<feature type="signal peptide" evidence="8">
    <location>
        <begin position="1"/>
        <end position="25"/>
    </location>
</feature>
<evidence type="ECO:0000256" key="8">
    <source>
        <dbReference type="SAM" id="SignalP"/>
    </source>
</evidence>